<evidence type="ECO:0000313" key="2">
    <source>
        <dbReference type="Proteomes" id="UP001234178"/>
    </source>
</evidence>
<sequence length="66" mass="7262">MKIQSMPVSSEPLITRRVRHSLAIVNPDVAASECSSNTCLVLGKNKNKTLAQQVSPEIVRVSWQKS</sequence>
<proteinExistence type="predicted"/>
<organism evidence="1 2">
    <name type="scientific">Daphnia magna</name>
    <dbReference type="NCBI Taxonomy" id="35525"/>
    <lineage>
        <taxon>Eukaryota</taxon>
        <taxon>Metazoa</taxon>
        <taxon>Ecdysozoa</taxon>
        <taxon>Arthropoda</taxon>
        <taxon>Crustacea</taxon>
        <taxon>Branchiopoda</taxon>
        <taxon>Diplostraca</taxon>
        <taxon>Cladocera</taxon>
        <taxon>Anomopoda</taxon>
        <taxon>Daphniidae</taxon>
        <taxon>Daphnia</taxon>
    </lineage>
</organism>
<dbReference type="EMBL" id="JAOYFB010000036">
    <property type="protein sequence ID" value="KAK4018616.1"/>
    <property type="molecule type" value="Genomic_DNA"/>
</dbReference>
<evidence type="ECO:0000313" key="1">
    <source>
        <dbReference type="EMBL" id="KAK4018616.1"/>
    </source>
</evidence>
<dbReference type="Proteomes" id="UP001234178">
    <property type="component" value="Unassembled WGS sequence"/>
</dbReference>
<comment type="caution">
    <text evidence="1">The sequence shown here is derived from an EMBL/GenBank/DDBJ whole genome shotgun (WGS) entry which is preliminary data.</text>
</comment>
<protein>
    <submittedName>
        <fullName evidence="1">Uncharacterized protein</fullName>
    </submittedName>
</protein>
<keyword evidence="2" id="KW-1185">Reference proteome</keyword>
<reference evidence="1 2" key="1">
    <citation type="journal article" date="2023" name="Nucleic Acids Res.">
        <title>The hologenome of Daphnia magna reveals possible DNA methylation and microbiome-mediated evolution of the host genome.</title>
        <authorList>
            <person name="Chaturvedi A."/>
            <person name="Li X."/>
            <person name="Dhandapani V."/>
            <person name="Marshall H."/>
            <person name="Kissane S."/>
            <person name="Cuenca-Cambronero M."/>
            <person name="Asole G."/>
            <person name="Calvet F."/>
            <person name="Ruiz-Romero M."/>
            <person name="Marangio P."/>
            <person name="Guigo R."/>
            <person name="Rago D."/>
            <person name="Mirbahai L."/>
            <person name="Eastwood N."/>
            <person name="Colbourne J.K."/>
            <person name="Zhou J."/>
            <person name="Mallon E."/>
            <person name="Orsini L."/>
        </authorList>
    </citation>
    <scope>NUCLEOTIDE SEQUENCE [LARGE SCALE GENOMIC DNA]</scope>
    <source>
        <strain evidence="1">LRV0_1</strain>
    </source>
</reference>
<gene>
    <name evidence="1" type="ORF">OUZ56_000663</name>
</gene>
<accession>A0ABR0A0C9</accession>
<name>A0ABR0A0C9_9CRUS</name>